<dbReference type="SUPFAM" id="SSF53474">
    <property type="entry name" value="alpha/beta-Hydrolases"/>
    <property type="match status" value="1"/>
</dbReference>
<dbReference type="Pfam" id="PF00756">
    <property type="entry name" value="Esterase"/>
    <property type="match status" value="1"/>
</dbReference>
<evidence type="ECO:0000313" key="1">
    <source>
        <dbReference type="EMBL" id="RKD31711.1"/>
    </source>
</evidence>
<dbReference type="PANTHER" id="PTHR48098">
    <property type="entry name" value="ENTEROCHELIN ESTERASE-RELATED"/>
    <property type="match status" value="1"/>
</dbReference>
<accession>A0A419T2P2</accession>
<dbReference type="InterPro" id="IPR050583">
    <property type="entry name" value="Mycobacterial_A85_antigen"/>
</dbReference>
<dbReference type="Proteomes" id="UP000284277">
    <property type="component" value="Unassembled WGS sequence"/>
</dbReference>
<comment type="caution">
    <text evidence="1">The sequence shown here is derived from an EMBL/GenBank/DDBJ whole genome shotgun (WGS) entry which is preliminary data.</text>
</comment>
<dbReference type="PANTHER" id="PTHR48098:SF1">
    <property type="entry name" value="DIACYLGLYCEROL ACYLTRANSFERASE_MYCOLYLTRANSFERASE AG85A"/>
    <property type="match status" value="1"/>
</dbReference>
<dbReference type="GO" id="GO:0016747">
    <property type="term" value="F:acyltransferase activity, transferring groups other than amino-acyl groups"/>
    <property type="evidence" value="ECO:0007669"/>
    <property type="project" value="TreeGrafter"/>
</dbReference>
<dbReference type="AlphaFoldDB" id="A0A419T2P2"/>
<keyword evidence="2" id="KW-1185">Reference proteome</keyword>
<protein>
    <submittedName>
        <fullName evidence="1">Esterase</fullName>
    </submittedName>
</protein>
<organism evidence="1 2">
    <name type="scientific">Lacrimispora algidixylanolytica</name>
    <dbReference type="NCBI Taxonomy" id="94868"/>
    <lineage>
        <taxon>Bacteria</taxon>
        <taxon>Bacillati</taxon>
        <taxon>Bacillota</taxon>
        <taxon>Clostridia</taxon>
        <taxon>Lachnospirales</taxon>
        <taxon>Lachnospiraceae</taxon>
        <taxon>Lacrimispora</taxon>
    </lineage>
</organism>
<proteinExistence type="predicted"/>
<reference evidence="1 2" key="1">
    <citation type="submission" date="2016-08" db="EMBL/GenBank/DDBJ databases">
        <title>A new outlook on sporulation: Clostridium algidixylanolyticum.</title>
        <authorList>
            <person name="Poppleton D.I."/>
            <person name="Gribaldo S."/>
        </authorList>
    </citation>
    <scope>NUCLEOTIDE SEQUENCE [LARGE SCALE GENOMIC DNA]</scope>
    <source>
        <strain evidence="1 2">SPL73</strain>
    </source>
</reference>
<dbReference type="InterPro" id="IPR000801">
    <property type="entry name" value="Esterase-like"/>
</dbReference>
<name>A0A419T2P2_9FIRM</name>
<gene>
    <name evidence="1" type="ORF">BET01_19490</name>
</gene>
<dbReference type="OrthoDB" id="9777383at2"/>
<dbReference type="EMBL" id="MCIA01000016">
    <property type="protein sequence ID" value="RKD31711.1"/>
    <property type="molecule type" value="Genomic_DNA"/>
</dbReference>
<evidence type="ECO:0000313" key="2">
    <source>
        <dbReference type="Proteomes" id="UP000284277"/>
    </source>
</evidence>
<dbReference type="InterPro" id="IPR029058">
    <property type="entry name" value="AB_hydrolase_fold"/>
</dbReference>
<dbReference type="Gene3D" id="3.40.50.1820">
    <property type="entry name" value="alpha/beta hydrolase"/>
    <property type="match status" value="1"/>
</dbReference>
<dbReference type="RefSeq" id="WP_120196863.1">
    <property type="nucleotide sequence ID" value="NZ_MCIA01000016.1"/>
</dbReference>
<sequence>MNNSNVTMLPFEYKKAVETERRGTLIEATYNVRNYINRSRQLVNNQNISKSEAGRDTVSGEAIRKKCNVYLPVGYDKNRKDKKYDVLYLLHGVGGNSYEWLSDNGKTDNQFNICNMLDNLIAKGDINPLIVVFPEGRSSSDWQDRSFNANGTNMLGFYYFDYEMRWDLIPFIESEFNTNANIMDKTQNGISYNRLHRAIAGLSIGGMQTLNMAIGGYRCDSSTITGKKSEWNNGLSATVKAPGLLDLFAYAGGFSNAPTSSDGKVLGGSIAKSGQTLKVLYLTCGDADSIAYRDGYLRAVDGLSGVAGTNLKDDYRVLVKGGAHDFNVWNNGAFNFLRLSFENVKPHSEPYKISTTINGRNW</sequence>